<evidence type="ECO:0000256" key="1">
    <source>
        <dbReference type="ARBA" id="ARBA00022723"/>
    </source>
</evidence>
<dbReference type="InterPro" id="IPR017900">
    <property type="entry name" value="4Fe4S_Fe_S_CS"/>
</dbReference>
<accession>A0A7G6DYV7</accession>
<dbReference type="InterPro" id="IPR017896">
    <property type="entry name" value="4Fe4S_Fe-S-bd"/>
</dbReference>
<dbReference type="Proteomes" id="UP000515847">
    <property type="component" value="Chromosome"/>
</dbReference>
<dbReference type="AlphaFoldDB" id="A0A7G6DYV7"/>
<dbReference type="OrthoDB" id="9784571at2"/>
<dbReference type="RefSeq" id="WP_034424626.1">
    <property type="nucleotide sequence ID" value="NZ_CP045798.1"/>
</dbReference>
<dbReference type="PANTHER" id="PTHR42827:SF1">
    <property type="entry name" value="IRON-SULFUR CLUSTER-BINDING PROTEIN"/>
    <property type="match status" value="1"/>
</dbReference>
<dbReference type="PROSITE" id="PS51379">
    <property type="entry name" value="4FE4S_FER_2"/>
    <property type="match status" value="1"/>
</dbReference>
<organism evidence="5 6">
    <name type="scientific">Thermanaerosceptrum fracticalcis</name>
    <dbReference type="NCBI Taxonomy" id="1712410"/>
    <lineage>
        <taxon>Bacteria</taxon>
        <taxon>Bacillati</taxon>
        <taxon>Bacillota</taxon>
        <taxon>Clostridia</taxon>
        <taxon>Eubacteriales</taxon>
        <taxon>Peptococcaceae</taxon>
        <taxon>Thermanaerosceptrum</taxon>
    </lineage>
</organism>
<dbReference type="KEGG" id="tfr:BR63_00940"/>
<evidence type="ECO:0000313" key="6">
    <source>
        <dbReference type="Proteomes" id="UP000515847"/>
    </source>
</evidence>
<dbReference type="PANTHER" id="PTHR42827">
    <property type="entry name" value="IRON-SULFUR CLUSTER-BINDING PROTEIN-RELATED"/>
    <property type="match status" value="1"/>
</dbReference>
<protein>
    <submittedName>
        <fullName evidence="5">Epoxyqueuosine reductase</fullName>
    </submittedName>
</protein>
<reference evidence="5 6" key="1">
    <citation type="journal article" date="2019" name="Front. Microbiol.">
        <title>Thermoanaerosceptrum fracticalcis gen. nov. sp. nov., a Novel Fumarate-Fermenting Microorganism From a Deep Fractured Carbonate Aquifer of the US Great Basin.</title>
        <authorList>
            <person name="Hamilton-Brehm S.D."/>
            <person name="Stewart L.E."/>
            <person name="Zavarin M."/>
            <person name="Caldwell M."/>
            <person name="Lawson P.A."/>
            <person name="Onstott T.C."/>
            <person name="Grzymski J."/>
            <person name="Neveux I."/>
            <person name="Lollar B.S."/>
            <person name="Russell C.E."/>
            <person name="Moser D.P."/>
        </authorList>
    </citation>
    <scope>NUCLEOTIDE SEQUENCE [LARGE SCALE GENOMIC DNA]</scope>
    <source>
        <strain evidence="5 6">DRI-13</strain>
    </source>
</reference>
<feature type="domain" description="4Fe-4S ferredoxin-type" evidence="4">
    <location>
        <begin position="190"/>
        <end position="218"/>
    </location>
</feature>
<evidence type="ECO:0000256" key="2">
    <source>
        <dbReference type="ARBA" id="ARBA00023004"/>
    </source>
</evidence>
<evidence type="ECO:0000259" key="4">
    <source>
        <dbReference type="PROSITE" id="PS51379"/>
    </source>
</evidence>
<dbReference type="EMBL" id="CP045798">
    <property type="protein sequence ID" value="QNB45011.1"/>
    <property type="molecule type" value="Genomic_DNA"/>
</dbReference>
<dbReference type="GO" id="GO:0046872">
    <property type="term" value="F:metal ion binding"/>
    <property type="evidence" value="ECO:0007669"/>
    <property type="project" value="UniProtKB-KW"/>
</dbReference>
<name>A0A7G6DYV7_THEFR</name>
<dbReference type="Pfam" id="PF00037">
    <property type="entry name" value="Fer4"/>
    <property type="match status" value="1"/>
</dbReference>
<keyword evidence="6" id="KW-1185">Reference proteome</keyword>
<keyword evidence="2" id="KW-0408">Iron</keyword>
<evidence type="ECO:0000313" key="5">
    <source>
        <dbReference type="EMBL" id="QNB45011.1"/>
    </source>
</evidence>
<evidence type="ECO:0000256" key="3">
    <source>
        <dbReference type="ARBA" id="ARBA00023014"/>
    </source>
</evidence>
<dbReference type="Gene3D" id="3.30.70.20">
    <property type="match status" value="1"/>
</dbReference>
<keyword evidence="3" id="KW-0411">Iron-sulfur</keyword>
<dbReference type="GO" id="GO:0051536">
    <property type="term" value="F:iron-sulfur cluster binding"/>
    <property type="evidence" value="ECO:0007669"/>
    <property type="project" value="UniProtKB-KW"/>
</dbReference>
<keyword evidence="1" id="KW-0479">Metal-binding</keyword>
<dbReference type="SUPFAM" id="SSF54862">
    <property type="entry name" value="4Fe-4S ferredoxins"/>
    <property type="match status" value="1"/>
</dbReference>
<gene>
    <name evidence="5" type="ORF">BR63_00940</name>
</gene>
<proteinExistence type="predicted"/>
<dbReference type="PROSITE" id="PS00198">
    <property type="entry name" value="4FE4S_FER_1"/>
    <property type="match status" value="1"/>
</dbReference>
<sequence>MRDLKAIVEVITQYLEETQLNRVPELGNMKIYDGPLVGLANAEDPLFDKLKEPSVIGPHHLNPQEWLPGAQTVISYFLPFNETVRKSNRLDHLPSKEWLYGRYEGELCNDAVRRFLKEEIEKMGGKAVIPVQDARFQVIDKRSNWSERHAAFIAGLGTFGLSKSLITEKGCAGRYGSIVVNLRFEPTPRSYLKIDEYCTKCGACIDRCPAGAITEAGKAHEPCSRFVDDTKVRFAPRYGCGKCQTGVPCENTRP</sequence>